<keyword evidence="2" id="KW-0472">Membrane</keyword>
<protein>
    <submittedName>
        <fullName evidence="3">Uncharacterized protein</fullName>
    </submittedName>
</protein>
<gene>
    <name evidence="3" type="ORF">CGC21_11065</name>
</gene>
<name>A0A504X3N1_LEIDO</name>
<dbReference type="EMBL" id="RHLC01000006">
    <property type="protein sequence ID" value="TPP42528.1"/>
    <property type="molecule type" value="Genomic_DNA"/>
</dbReference>
<keyword evidence="2" id="KW-0812">Transmembrane</keyword>
<keyword evidence="2" id="KW-1133">Transmembrane helix</keyword>
<dbReference type="Proteomes" id="UP000318447">
    <property type="component" value="Unassembled WGS sequence"/>
</dbReference>
<feature type="transmembrane region" description="Helical" evidence="2">
    <location>
        <begin position="6"/>
        <end position="29"/>
    </location>
</feature>
<feature type="region of interest" description="Disordered" evidence="1">
    <location>
        <begin position="38"/>
        <end position="76"/>
    </location>
</feature>
<feature type="compositionally biased region" description="Basic and acidic residues" evidence="1">
    <location>
        <begin position="38"/>
        <end position="49"/>
    </location>
</feature>
<sequence length="235" mass="25097">MSYSNTFALAVTLCIVVAVLGGLGAFLCLTARRQRSAAAEDGRESELRTSAEASRARHQGSRAHLPEAIPLETDPSNGGPALGNAFIKDFNILRDYEGEFVRVDVANSISGTPAGVPPPSNSSGSQWGSVPGEGTMISSYRQHPVSTASPLAPANPQHTEVPAFPEDLERGGYVIVECDQQQERAGNDFGTTVAAASNHQMPSLKEAKPARKLEFYRHKSSSAVYGTAQYYNNPF</sequence>
<accession>A0A504X3N1</accession>
<evidence type="ECO:0000313" key="3">
    <source>
        <dbReference type="EMBL" id="TPP42528.1"/>
    </source>
</evidence>
<reference evidence="4" key="1">
    <citation type="submission" date="2019-02" db="EMBL/GenBank/DDBJ databases">
        <title>FDA dAtabase for Regulatory Grade micrObial Sequences (FDA-ARGOS): Supporting development and validation of Infectious Disease Dx tests.</title>
        <authorList>
            <person name="Duncan R."/>
            <person name="Fisher C."/>
            <person name="Tallon L."/>
            <person name="Sadzewicz L."/>
            <person name="Sengamalay N."/>
            <person name="Ott S."/>
            <person name="Godinez A."/>
            <person name="Nagaraj S."/>
            <person name="Vavikolanu K."/>
            <person name="Nadendla S."/>
            <person name="Aluvathingal J."/>
            <person name="Sichtig H."/>
        </authorList>
    </citation>
    <scope>NUCLEOTIDE SEQUENCE [LARGE SCALE GENOMIC DNA]</scope>
    <source>
        <strain evidence="4">FDAARGOS_361</strain>
    </source>
</reference>
<evidence type="ECO:0000256" key="2">
    <source>
        <dbReference type="SAM" id="Phobius"/>
    </source>
</evidence>
<evidence type="ECO:0000256" key="1">
    <source>
        <dbReference type="SAM" id="MobiDB-lite"/>
    </source>
</evidence>
<dbReference type="AlphaFoldDB" id="A0A504X3N1"/>
<comment type="caution">
    <text evidence="3">The sequence shown here is derived from an EMBL/GenBank/DDBJ whole genome shotgun (WGS) entry which is preliminary data.</text>
</comment>
<proteinExistence type="predicted"/>
<organism evidence="3 4">
    <name type="scientific">Leishmania donovani</name>
    <dbReference type="NCBI Taxonomy" id="5661"/>
    <lineage>
        <taxon>Eukaryota</taxon>
        <taxon>Discoba</taxon>
        <taxon>Euglenozoa</taxon>
        <taxon>Kinetoplastea</taxon>
        <taxon>Metakinetoplastina</taxon>
        <taxon>Trypanosomatida</taxon>
        <taxon>Trypanosomatidae</taxon>
        <taxon>Leishmaniinae</taxon>
        <taxon>Leishmania</taxon>
    </lineage>
</organism>
<evidence type="ECO:0000313" key="4">
    <source>
        <dbReference type="Proteomes" id="UP000318447"/>
    </source>
</evidence>